<accession>A0A3A2ZW31</accession>
<protein>
    <submittedName>
        <fullName evidence="3">Uncharacterized protein</fullName>
    </submittedName>
</protein>
<feature type="compositionally biased region" description="Low complexity" evidence="1">
    <location>
        <begin position="88"/>
        <end position="109"/>
    </location>
</feature>
<dbReference type="EMBL" id="MVGC01000243">
    <property type="protein sequence ID" value="RJE21231.1"/>
    <property type="molecule type" value="Genomic_DNA"/>
</dbReference>
<feature type="chain" id="PRO_5017429179" evidence="2">
    <location>
        <begin position="22"/>
        <end position="135"/>
    </location>
</feature>
<proteinExistence type="predicted"/>
<dbReference type="AlphaFoldDB" id="A0A3A2ZW31"/>
<name>A0A3A2ZW31_9EURO</name>
<evidence type="ECO:0000256" key="1">
    <source>
        <dbReference type="SAM" id="MobiDB-lite"/>
    </source>
</evidence>
<gene>
    <name evidence="3" type="ORF">PHISCL_06444</name>
</gene>
<keyword evidence="2" id="KW-0732">Signal</keyword>
<evidence type="ECO:0000256" key="2">
    <source>
        <dbReference type="SAM" id="SignalP"/>
    </source>
</evidence>
<organism evidence="3 4">
    <name type="scientific">Aspergillus sclerotialis</name>
    <dbReference type="NCBI Taxonomy" id="2070753"/>
    <lineage>
        <taxon>Eukaryota</taxon>
        <taxon>Fungi</taxon>
        <taxon>Dikarya</taxon>
        <taxon>Ascomycota</taxon>
        <taxon>Pezizomycotina</taxon>
        <taxon>Eurotiomycetes</taxon>
        <taxon>Eurotiomycetidae</taxon>
        <taxon>Eurotiales</taxon>
        <taxon>Aspergillaceae</taxon>
        <taxon>Aspergillus</taxon>
        <taxon>Aspergillus subgen. Polypaecilum</taxon>
    </lineage>
</organism>
<dbReference type="Proteomes" id="UP000266188">
    <property type="component" value="Unassembled WGS sequence"/>
</dbReference>
<keyword evidence="4" id="KW-1185">Reference proteome</keyword>
<evidence type="ECO:0000313" key="3">
    <source>
        <dbReference type="EMBL" id="RJE21231.1"/>
    </source>
</evidence>
<reference evidence="4" key="1">
    <citation type="submission" date="2017-02" db="EMBL/GenBank/DDBJ databases">
        <authorList>
            <person name="Tafer H."/>
            <person name="Lopandic K."/>
        </authorList>
    </citation>
    <scope>NUCLEOTIDE SEQUENCE [LARGE SCALE GENOMIC DNA]</scope>
    <source>
        <strain evidence="4">CBS 366.77</strain>
    </source>
</reference>
<sequence>MTRLIYSLLALFLCFAISSSALPTSTGVPQPTSTTLSDKAAAELALSVLKAATEMMGHEAGTGGNTHGIEEAHSPAKSFEDKKPEMKASPTQTSGQTASTTTLTSSTSTATKAHNNNLLSGLGFLGSLLGGSAKH</sequence>
<feature type="signal peptide" evidence="2">
    <location>
        <begin position="1"/>
        <end position="21"/>
    </location>
</feature>
<comment type="caution">
    <text evidence="3">The sequence shown here is derived from an EMBL/GenBank/DDBJ whole genome shotgun (WGS) entry which is preliminary data.</text>
</comment>
<evidence type="ECO:0000313" key="4">
    <source>
        <dbReference type="Proteomes" id="UP000266188"/>
    </source>
</evidence>
<feature type="region of interest" description="Disordered" evidence="1">
    <location>
        <begin position="58"/>
        <end position="109"/>
    </location>
</feature>
<feature type="compositionally biased region" description="Basic and acidic residues" evidence="1">
    <location>
        <begin position="68"/>
        <end position="86"/>
    </location>
</feature>